<feature type="region of interest" description="Disordered" evidence="2">
    <location>
        <begin position="453"/>
        <end position="480"/>
    </location>
</feature>
<evidence type="ECO:0000256" key="2">
    <source>
        <dbReference type="SAM" id="MobiDB-lite"/>
    </source>
</evidence>
<proteinExistence type="predicted"/>
<dbReference type="GO" id="GO:0034727">
    <property type="term" value="P:piecemeal microautophagy of the nucleus"/>
    <property type="evidence" value="ECO:0000318"/>
    <property type="project" value="GO_Central"/>
</dbReference>
<feature type="region of interest" description="Disordered" evidence="2">
    <location>
        <begin position="318"/>
        <end position="339"/>
    </location>
</feature>
<accession>K7TMF5</accession>
<dbReference type="InterPro" id="IPR036570">
    <property type="entry name" value="HORMA_dom_sf"/>
</dbReference>
<keyword evidence="1" id="KW-0072">Autophagy</keyword>
<feature type="domain" description="Autophagy-related protein 13 N-terminal" evidence="3">
    <location>
        <begin position="100"/>
        <end position="205"/>
    </location>
</feature>
<dbReference type="AlphaFoldDB" id="K7TMF5"/>
<dbReference type="eggNOG" id="KOG4573">
    <property type="taxonomic scope" value="Eukaryota"/>
</dbReference>
<dbReference type="EnsemblPlants" id="Zm00001eb427540_T002">
    <property type="protein sequence ID" value="Zm00001eb427540_P002"/>
    <property type="gene ID" value="Zm00001eb427540"/>
</dbReference>
<evidence type="ECO:0000313" key="4">
    <source>
        <dbReference type="EMBL" id="AQK45091.1"/>
    </source>
</evidence>
<reference evidence="5" key="3">
    <citation type="submission" date="2019-07" db="EMBL/GenBank/DDBJ databases">
        <authorList>
            <person name="Seetharam A."/>
            <person name="Woodhouse M."/>
            <person name="Cannon E."/>
        </authorList>
    </citation>
    <scope>NUCLEOTIDE SEQUENCE [LARGE SCALE GENOMIC DNA]</scope>
    <source>
        <strain evidence="5">cv. B73</strain>
    </source>
</reference>
<evidence type="ECO:0000256" key="1">
    <source>
        <dbReference type="ARBA" id="ARBA00023006"/>
    </source>
</evidence>
<dbReference type="OMA" id="NLMHTRI"/>
<dbReference type="PANTHER" id="PTHR13430:SF4">
    <property type="entry name" value="AUTOPHAGY-RELATED PROTEIN 13"/>
    <property type="match status" value="1"/>
</dbReference>
<keyword evidence="6" id="KW-1185">Reference proteome</keyword>
<dbReference type="InterPro" id="IPR018731">
    <property type="entry name" value="Atg13_N"/>
</dbReference>
<dbReference type="GO" id="GO:1990316">
    <property type="term" value="C:Atg1/ULK1 kinase complex"/>
    <property type="evidence" value="ECO:0000318"/>
    <property type="project" value="GO_Central"/>
</dbReference>
<dbReference type="HOGENOM" id="CLU_030687_0_0_1"/>
<feature type="compositionally biased region" description="Polar residues" evidence="2">
    <location>
        <begin position="414"/>
        <end position="424"/>
    </location>
</feature>
<reference evidence="6" key="1">
    <citation type="journal article" date="2009" name="Science">
        <title>The B73 maize genome: complexity, diversity, and dynamics.</title>
        <authorList>
            <person name="Schnable P.S."/>
            <person name="Ware D."/>
            <person name="Fulton R.S."/>
            <person name="Stein J.C."/>
            <person name="Wei F."/>
            <person name="Pasternak S."/>
            <person name="Liang C."/>
            <person name="Zhang J."/>
            <person name="Fulton L."/>
            <person name="Graves T.A."/>
            <person name="Minx P."/>
            <person name="Reily A.D."/>
            <person name="Courtney L."/>
            <person name="Kruchowski S.S."/>
            <person name="Tomlinson C."/>
            <person name="Strong C."/>
            <person name="Delehaunty K."/>
            <person name="Fronick C."/>
            <person name="Courtney B."/>
            <person name="Rock S.M."/>
            <person name="Belter E."/>
            <person name="Du F."/>
            <person name="Kim K."/>
            <person name="Abbott R.M."/>
            <person name="Cotton M."/>
            <person name="Levy A."/>
            <person name="Marchetto P."/>
            <person name="Ochoa K."/>
            <person name="Jackson S.M."/>
            <person name="Gillam B."/>
            <person name="Chen W."/>
            <person name="Yan L."/>
            <person name="Higginbotham J."/>
            <person name="Cardenas M."/>
            <person name="Waligorski J."/>
            <person name="Applebaum E."/>
            <person name="Phelps L."/>
            <person name="Falcone J."/>
            <person name="Kanchi K."/>
            <person name="Thane T."/>
            <person name="Scimone A."/>
            <person name="Thane N."/>
            <person name="Henke J."/>
            <person name="Wang T."/>
            <person name="Ruppert J."/>
            <person name="Shah N."/>
            <person name="Rotter K."/>
            <person name="Hodges J."/>
            <person name="Ingenthron E."/>
            <person name="Cordes M."/>
            <person name="Kohlberg S."/>
            <person name="Sgro J."/>
            <person name="Delgado B."/>
            <person name="Mead K."/>
            <person name="Chinwalla A."/>
            <person name="Leonard S."/>
            <person name="Crouse K."/>
            <person name="Collura K."/>
            <person name="Kudrna D."/>
            <person name="Currie J."/>
            <person name="He R."/>
            <person name="Angelova A."/>
            <person name="Rajasekar S."/>
            <person name="Mueller T."/>
            <person name="Lomeli R."/>
            <person name="Scara G."/>
            <person name="Ko A."/>
            <person name="Delaney K."/>
            <person name="Wissotski M."/>
            <person name="Lopez G."/>
            <person name="Campos D."/>
            <person name="Braidotti M."/>
            <person name="Ashley E."/>
            <person name="Golser W."/>
            <person name="Kim H."/>
            <person name="Lee S."/>
            <person name="Lin J."/>
            <person name="Dujmic Z."/>
            <person name="Kim W."/>
            <person name="Talag J."/>
            <person name="Zuccolo A."/>
            <person name="Fan C."/>
            <person name="Sebastian A."/>
            <person name="Kramer M."/>
            <person name="Spiegel L."/>
            <person name="Nascimento L."/>
            <person name="Zutavern T."/>
            <person name="Miller B."/>
            <person name="Ambroise C."/>
            <person name="Muller S."/>
            <person name="Spooner W."/>
            <person name="Narechania A."/>
            <person name="Ren L."/>
            <person name="Wei S."/>
            <person name="Kumari S."/>
            <person name="Faga B."/>
            <person name="Levy M.J."/>
            <person name="McMahan L."/>
            <person name="Van Buren P."/>
            <person name="Vaughn M.W."/>
            <person name="Ying K."/>
            <person name="Yeh C.-T."/>
            <person name="Emrich S.J."/>
            <person name="Jia Y."/>
            <person name="Kalyanaraman A."/>
            <person name="Hsia A.-P."/>
            <person name="Barbazuk W.B."/>
            <person name="Baucom R.S."/>
            <person name="Brutnell T.P."/>
            <person name="Carpita N.C."/>
            <person name="Chaparro C."/>
            <person name="Chia J.-M."/>
            <person name="Deragon J.-M."/>
            <person name="Estill J.C."/>
            <person name="Fu Y."/>
            <person name="Jeddeloh J.A."/>
            <person name="Han Y."/>
            <person name="Lee H."/>
            <person name="Li P."/>
            <person name="Lisch D.R."/>
            <person name="Liu S."/>
            <person name="Liu Z."/>
            <person name="Nagel D.H."/>
            <person name="McCann M.C."/>
            <person name="SanMiguel P."/>
            <person name="Myers A.M."/>
            <person name="Nettleton D."/>
            <person name="Nguyen J."/>
            <person name="Penning B.W."/>
            <person name="Ponnala L."/>
            <person name="Schneider K.L."/>
            <person name="Schwartz D.C."/>
            <person name="Sharma A."/>
            <person name="Soderlund C."/>
            <person name="Springer N.M."/>
            <person name="Sun Q."/>
            <person name="Wang H."/>
            <person name="Waterman M."/>
            <person name="Westerman R."/>
            <person name="Wolfgruber T.K."/>
            <person name="Yang L."/>
            <person name="Yu Y."/>
            <person name="Zhang L."/>
            <person name="Zhou S."/>
            <person name="Zhu Q."/>
            <person name="Bennetzen J.L."/>
            <person name="Dawe R.K."/>
            <person name="Jiang J."/>
            <person name="Jiang N."/>
            <person name="Presting G.G."/>
            <person name="Wessler S.R."/>
            <person name="Aluru S."/>
            <person name="Martienssen R.A."/>
            <person name="Clifton S.W."/>
            <person name="McCombie W.R."/>
            <person name="Wing R.A."/>
            <person name="Wilson R.K."/>
        </authorList>
    </citation>
    <scope>NUCLEOTIDE SEQUENCE [LARGE SCALE GENOMIC DNA]</scope>
    <source>
        <strain evidence="6">cv. B73</strain>
    </source>
</reference>
<protein>
    <submittedName>
        <fullName evidence="4">Autophagy-related protein 13a</fullName>
    </submittedName>
</protein>
<evidence type="ECO:0000313" key="5">
    <source>
        <dbReference type="EnsemblPlants" id="Zm00001eb427540_P002"/>
    </source>
</evidence>
<dbReference type="GO" id="GO:0019887">
    <property type="term" value="F:protein kinase regulator activity"/>
    <property type="evidence" value="ECO:0000318"/>
    <property type="project" value="GO_Central"/>
</dbReference>
<feature type="compositionally biased region" description="Basic and acidic residues" evidence="2">
    <location>
        <begin position="394"/>
        <end position="408"/>
    </location>
</feature>
<gene>
    <name evidence="5" type="primary">LOC100279947</name>
    <name evidence="4" type="ORF">ZEAMMB73_Zm00001d025950</name>
</gene>
<name>K7TMF5_MAIZE</name>
<dbReference type="STRING" id="4577.K7TMF5"/>
<dbReference type="PANTHER" id="PTHR13430">
    <property type="match status" value="1"/>
</dbReference>
<feature type="region of interest" description="Disordered" evidence="2">
    <location>
        <begin position="366"/>
        <end position="439"/>
    </location>
</feature>
<reference evidence="5" key="4">
    <citation type="submission" date="2021-05" db="UniProtKB">
        <authorList>
            <consortium name="EnsemblPlants"/>
        </authorList>
    </citation>
    <scope>IDENTIFICATION</scope>
    <source>
        <strain evidence="5">cv. B73</strain>
    </source>
</reference>
<dbReference type="GO" id="GO:0000407">
    <property type="term" value="C:phagophore assembly site"/>
    <property type="evidence" value="ECO:0000318"/>
    <property type="project" value="GO_Central"/>
</dbReference>
<evidence type="ECO:0000313" key="6">
    <source>
        <dbReference type="Proteomes" id="UP000007305"/>
    </source>
</evidence>
<dbReference type="EMBL" id="CM000786">
    <property type="protein sequence ID" value="AQK45091.1"/>
    <property type="molecule type" value="Genomic_DNA"/>
</dbReference>
<dbReference type="IntAct" id="K7TMF5">
    <property type="interactions" value="3"/>
</dbReference>
<dbReference type="GO" id="GO:0000423">
    <property type="term" value="P:mitophagy"/>
    <property type="evidence" value="ECO:0000318"/>
    <property type="project" value="GO_Central"/>
</dbReference>
<dbReference type="Proteomes" id="UP000007305">
    <property type="component" value="Chromosome 10"/>
</dbReference>
<dbReference type="Gene3D" id="3.30.900.10">
    <property type="entry name" value="HORMA domain"/>
    <property type="match status" value="1"/>
</dbReference>
<sequence>MSGMSDSAGGGRAGAELMVEQFHLKVLHAVRTPRPLAAAAAAASSSSSFRRRDRWFHLPLHDPPPPEAAGRLDELAPGQPRVVDVLLCPATASGVGDRGEVVERWTVACEPWPDAASGEEVAVNRAYKHCFTLLRSVYAALRVLPAYRVFRLLCANASYNYEMGHHVDTFAEPFSRPQEAAMRSQRFVPVETQLGRLVVSVHYLPSLAGVAAFNLEITPLSPSMIIPDYVGSPAAEPMRTFPASLTEATGSGFPPSYEQQRPHSWASPAFWPHTPAHQARFSPPPVFYASPTPSPPHFPPGLMRWESAPMPIPQVSERRSPAHLQNMLPPPSPRRADTGAAGALEFPSESGRLIGRMEELRLADLHATSSPRHKGKDNKDESGRFSALSSCDSPRQDDLDDVDYHFDVDDVDTPVSQPRSTSGKETGDQVGSLPHKSQDAQVGYLVNLLRNARPLRNPSNPSQTPRAQSTRVTSASSVTTSDALEVLQSFKETRERLLSRSSAKHQEPPGKP</sequence>
<dbReference type="GO" id="GO:0005776">
    <property type="term" value="C:autophagosome"/>
    <property type="evidence" value="ECO:0000318"/>
    <property type="project" value="GO_Central"/>
</dbReference>
<dbReference type="ExpressionAtlas" id="K7TMF5">
    <property type="expression patterns" value="baseline and differential"/>
</dbReference>
<organism evidence="4">
    <name type="scientific">Zea mays</name>
    <name type="common">Maize</name>
    <dbReference type="NCBI Taxonomy" id="4577"/>
    <lineage>
        <taxon>Eukaryota</taxon>
        <taxon>Viridiplantae</taxon>
        <taxon>Streptophyta</taxon>
        <taxon>Embryophyta</taxon>
        <taxon>Tracheophyta</taxon>
        <taxon>Spermatophyta</taxon>
        <taxon>Magnoliopsida</taxon>
        <taxon>Liliopsida</taxon>
        <taxon>Poales</taxon>
        <taxon>Poaceae</taxon>
        <taxon>PACMAD clade</taxon>
        <taxon>Panicoideae</taxon>
        <taxon>Andropogonodae</taxon>
        <taxon>Andropogoneae</taxon>
        <taxon>Tripsacinae</taxon>
        <taxon>Zea</taxon>
    </lineage>
</organism>
<dbReference type="PaxDb" id="4577-GRMZM2G000973_P01"/>
<reference evidence="4" key="2">
    <citation type="submission" date="2015-12" db="EMBL/GenBank/DDBJ databases">
        <title>Update maize B73 reference genome by single molecule sequencing technologies.</title>
        <authorList>
            <consortium name="Maize Genome Sequencing Project"/>
            <person name="Ware D."/>
        </authorList>
    </citation>
    <scope>NUCLEOTIDE SEQUENCE</scope>
    <source>
        <tissue evidence="4">Seedling</tissue>
    </source>
</reference>
<dbReference type="GO" id="GO:0034497">
    <property type="term" value="P:protein localization to phagophore assembly site"/>
    <property type="evidence" value="ECO:0000318"/>
    <property type="project" value="GO_Central"/>
</dbReference>
<dbReference type="Pfam" id="PF10033">
    <property type="entry name" value="ATG13"/>
    <property type="match status" value="1"/>
</dbReference>
<dbReference type="FunFam" id="3.30.900.10:FF:000007">
    <property type="entry name" value="Autophagy-related protein 13a"/>
    <property type="match status" value="1"/>
</dbReference>
<dbReference type="GO" id="GO:0005829">
    <property type="term" value="C:cytosol"/>
    <property type="evidence" value="ECO:0000318"/>
    <property type="project" value="GO_Central"/>
</dbReference>
<dbReference type="Gramene" id="Zm00001eb427540_T002">
    <property type="protein sequence ID" value="Zm00001eb427540_P002"/>
    <property type="gene ID" value="Zm00001eb427540"/>
</dbReference>
<feature type="region of interest" description="Disordered" evidence="2">
    <location>
        <begin position="492"/>
        <end position="512"/>
    </location>
</feature>
<dbReference type="FunCoup" id="K7TMF5">
    <property type="interactions" value="360"/>
</dbReference>
<dbReference type="InterPro" id="IPR040182">
    <property type="entry name" value="ATG13"/>
</dbReference>
<evidence type="ECO:0000259" key="3">
    <source>
        <dbReference type="Pfam" id="PF10033"/>
    </source>
</evidence>
<feature type="compositionally biased region" description="Low complexity" evidence="2">
    <location>
        <begin position="466"/>
        <end position="480"/>
    </location>
</feature>
<dbReference type="OrthoDB" id="70161at2759"/>